<evidence type="ECO:0000256" key="2">
    <source>
        <dbReference type="ARBA" id="ARBA00022688"/>
    </source>
</evidence>
<dbReference type="EMBL" id="LNYH01000095">
    <property type="protein sequence ID" value="KTD20856.1"/>
    <property type="molecule type" value="Genomic_DNA"/>
</dbReference>
<keyword evidence="5" id="KW-1185">Reference proteome</keyword>
<dbReference type="Pfam" id="PF04345">
    <property type="entry name" value="Chor_lyase"/>
    <property type="match status" value="1"/>
</dbReference>
<dbReference type="Proteomes" id="UP000054761">
    <property type="component" value="Unassembled WGS sequence"/>
</dbReference>
<dbReference type="InterPro" id="IPR007440">
    <property type="entry name" value="Chorismate--pyruvate_lyase"/>
</dbReference>
<dbReference type="PANTHER" id="PTHR38683">
    <property type="entry name" value="CHORISMATE PYRUVATE-LYASE"/>
    <property type="match status" value="1"/>
</dbReference>
<comment type="caution">
    <text evidence="4">The sequence shown here is derived from an EMBL/GenBank/DDBJ whole genome shotgun (WGS) entry which is preliminary data.</text>
</comment>
<dbReference type="GO" id="GO:0006744">
    <property type="term" value="P:ubiquinone biosynthetic process"/>
    <property type="evidence" value="ECO:0007669"/>
    <property type="project" value="UniProtKB-KW"/>
</dbReference>
<name>A0A0W0VLB4_9GAMM</name>
<gene>
    <name evidence="4" type="primary">ubiC</name>
    <name evidence="4" type="ORF">Lisr_1646</name>
</gene>
<dbReference type="GO" id="GO:0008813">
    <property type="term" value="F:chorismate lyase activity"/>
    <property type="evidence" value="ECO:0007669"/>
    <property type="project" value="InterPro"/>
</dbReference>
<evidence type="ECO:0000313" key="4">
    <source>
        <dbReference type="EMBL" id="KTD20856.1"/>
    </source>
</evidence>
<evidence type="ECO:0000313" key="5">
    <source>
        <dbReference type="Proteomes" id="UP000054761"/>
    </source>
</evidence>
<evidence type="ECO:0000256" key="3">
    <source>
        <dbReference type="ARBA" id="ARBA00023239"/>
    </source>
</evidence>
<dbReference type="InterPro" id="IPR028978">
    <property type="entry name" value="Chorismate_lyase_/UTRA_dom_sf"/>
</dbReference>
<sequence>MSINQDSLLITHVQLEAKLAPWLLHQGSLTEKLKHHTGQADLAVLAMGWRLPAWWDQFVLNIRYQPVYHREILMYSQAMPYWYARTIIPEQCYFLEPHFFNRLQHESLANLIFDEPKVERIQFFHYPIGVNCIETYWLPETLSLNIHDTFWVRLAHFSFMQQASFFLCEILFTENIRQIK</sequence>
<protein>
    <submittedName>
        <fullName evidence="4">4-hydroxybenzoate synthetase</fullName>
    </submittedName>
</protein>
<dbReference type="GO" id="GO:0005829">
    <property type="term" value="C:cytosol"/>
    <property type="evidence" value="ECO:0007669"/>
    <property type="project" value="TreeGrafter"/>
</dbReference>
<dbReference type="PATRIC" id="fig|454.4.peg.1788"/>
<keyword evidence="2" id="KW-0831">Ubiquinone biosynthesis</keyword>
<dbReference type="OrthoDB" id="5646761at2"/>
<dbReference type="SUPFAM" id="SSF64288">
    <property type="entry name" value="Chorismate lyase-like"/>
    <property type="match status" value="1"/>
</dbReference>
<reference evidence="4 5" key="1">
    <citation type="submission" date="2015-11" db="EMBL/GenBank/DDBJ databases">
        <title>Genomic analysis of 38 Legionella species identifies large and diverse effector repertoires.</title>
        <authorList>
            <person name="Burstein D."/>
            <person name="Amaro F."/>
            <person name="Zusman T."/>
            <person name="Lifshitz Z."/>
            <person name="Cohen O."/>
            <person name="Gilbert J.A."/>
            <person name="Pupko T."/>
            <person name="Shuman H.A."/>
            <person name="Segal G."/>
        </authorList>
    </citation>
    <scope>NUCLEOTIDE SEQUENCE [LARGE SCALE GENOMIC DNA]</scope>
    <source>
        <strain evidence="4 5">Bercovier 4</strain>
    </source>
</reference>
<accession>A0A0W0VLB4</accession>
<keyword evidence="3" id="KW-0456">Lyase</keyword>
<dbReference type="PANTHER" id="PTHR38683:SF1">
    <property type="entry name" value="CHORISMATE PYRUVATE-LYASE"/>
    <property type="match status" value="1"/>
</dbReference>
<organism evidence="4 5">
    <name type="scientific">Legionella israelensis</name>
    <dbReference type="NCBI Taxonomy" id="454"/>
    <lineage>
        <taxon>Bacteria</taxon>
        <taxon>Pseudomonadati</taxon>
        <taxon>Pseudomonadota</taxon>
        <taxon>Gammaproteobacteria</taxon>
        <taxon>Legionellales</taxon>
        <taxon>Legionellaceae</taxon>
        <taxon>Legionella</taxon>
    </lineage>
</organism>
<keyword evidence="1" id="KW-0963">Cytoplasm</keyword>
<evidence type="ECO:0000256" key="1">
    <source>
        <dbReference type="ARBA" id="ARBA00022490"/>
    </source>
</evidence>
<dbReference type="Gene3D" id="3.40.1410.10">
    <property type="entry name" value="Chorismate lyase-like"/>
    <property type="match status" value="1"/>
</dbReference>
<dbReference type="RefSeq" id="WP_058501987.1">
    <property type="nucleotide sequence ID" value="NZ_CAAAJA010000039.1"/>
</dbReference>
<dbReference type="STRING" id="454.Lisr_1646"/>
<dbReference type="AlphaFoldDB" id="A0A0W0VLB4"/>
<proteinExistence type="predicted"/>